<keyword evidence="3" id="KW-1185">Reference proteome</keyword>
<organism evidence="2 3">
    <name type="scientific">Kitasatospora viridis</name>
    <dbReference type="NCBI Taxonomy" id="281105"/>
    <lineage>
        <taxon>Bacteria</taxon>
        <taxon>Bacillati</taxon>
        <taxon>Actinomycetota</taxon>
        <taxon>Actinomycetes</taxon>
        <taxon>Kitasatosporales</taxon>
        <taxon>Streptomycetaceae</taxon>
        <taxon>Kitasatospora</taxon>
    </lineage>
</organism>
<dbReference type="Gene3D" id="3.40.50.12780">
    <property type="entry name" value="N-terminal domain of ligase-like"/>
    <property type="match status" value="1"/>
</dbReference>
<dbReference type="InterPro" id="IPR000873">
    <property type="entry name" value="AMP-dep_synth/lig_dom"/>
</dbReference>
<protein>
    <submittedName>
        <fullName evidence="2">Amino acid adenylation domain-containing protein</fullName>
    </submittedName>
</protein>
<proteinExistence type="predicted"/>
<dbReference type="PANTHER" id="PTHR45527">
    <property type="entry name" value="NONRIBOSOMAL PEPTIDE SYNTHETASE"/>
    <property type="match status" value="1"/>
</dbReference>
<dbReference type="GO" id="GO:0044550">
    <property type="term" value="P:secondary metabolite biosynthetic process"/>
    <property type="evidence" value="ECO:0007669"/>
    <property type="project" value="TreeGrafter"/>
</dbReference>
<evidence type="ECO:0000259" key="1">
    <source>
        <dbReference type="Pfam" id="PF00501"/>
    </source>
</evidence>
<dbReference type="InterPro" id="IPR042099">
    <property type="entry name" value="ANL_N_sf"/>
</dbReference>
<sequence length="520" mass="54603">MDDTVDLAAVLAADPAVDLALSGRFLRGLARSADRPALLAGGTSLTYRELHERALLLAGSLLAHLPSRPGAIGVLAGKGPSAYASILAGLYTGITVVPLQPAFPAARTRQMIGASGVGALIADDDSLPALVALREEGVDLPVLFAPGGQPQPAIPPAAGSALSAPVPVRAEDTAYVLFTSGSTGRPKGVPVTHANTRHYFGLLDERYDFGPEDVFSQTFDLNFDCAVFDLFCAWGAGGTLVVPPPQAYRDLPRFAAEHGLTVWFSTPSAIALVRRMGGLGPGGLPSLRWSFFAGEALSCQDAGDWLAAAPGSTLENLYGPTELTITVAAHRWAGEDALNAMVPIGAVHAGHQVLLLDPSGAESELEGELCIAGPQLTAGYLDSGDDAGRFFERLGRRFYRTGDRVRRADGGELLYLGRDDAQVQVLGVRVELAEVDAAVRGCPGVQDAVTVAVAAGGSVELVVFHTGEAVPPVRLARELRRVLPAAVVPKRYRHLAEFPLNPNRKIDRKQLALQAATTAE</sequence>
<dbReference type="RefSeq" id="WP_145907788.1">
    <property type="nucleotide sequence ID" value="NZ_BAAAMZ010000007.1"/>
</dbReference>
<evidence type="ECO:0000313" key="3">
    <source>
        <dbReference type="Proteomes" id="UP000317940"/>
    </source>
</evidence>
<accession>A0A561UQ08</accession>
<dbReference type="OrthoDB" id="3867393at2"/>
<dbReference type="PROSITE" id="PS00455">
    <property type="entry name" value="AMP_BINDING"/>
    <property type="match status" value="1"/>
</dbReference>
<dbReference type="InterPro" id="IPR045851">
    <property type="entry name" value="AMP-bd_C_sf"/>
</dbReference>
<dbReference type="InterPro" id="IPR020845">
    <property type="entry name" value="AMP-binding_CS"/>
</dbReference>
<reference evidence="2 3" key="1">
    <citation type="submission" date="2019-06" db="EMBL/GenBank/DDBJ databases">
        <title>Sequencing the genomes of 1000 actinobacteria strains.</title>
        <authorList>
            <person name="Klenk H.-P."/>
        </authorList>
    </citation>
    <scope>NUCLEOTIDE SEQUENCE [LARGE SCALE GENOMIC DNA]</scope>
    <source>
        <strain evidence="2 3">DSM 44826</strain>
    </source>
</reference>
<name>A0A561UQ08_9ACTN</name>
<dbReference type="GO" id="GO:0031177">
    <property type="term" value="F:phosphopantetheine binding"/>
    <property type="evidence" value="ECO:0007669"/>
    <property type="project" value="TreeGrafter"/>
</dbReference>
<dbReference type="PANTHER" id="PTHR45527:SF1">
    <property type="entry name" value="FATTY ACID SYNTHASE"/>
    <property type="match status" value="1"/>
</dbReference>
<comment type="caution">
    <text evidence="2">The sequence shown here is derived from an EMBL/GenBank/DDBJ whole genome shotgun (WGS) entry which is preliminary data.</text>
</comment>
<dbReference type="EMBL" id="VIWT01000001">
    <property type="protein sequence ID" value="TWG01453.1"/>
    <property type="molecule type" value="Genomic_DNA"/>
</dbReference>
<dbReference type="SUPFAM" id="SSF56801">
    <property type="entry name" value="Acetyl-CoA synthetase-like"/>
    <property type="match status" value="1"/>
</dbReference>
<dbReference type="Pfam" id="PF00501">
    <property type="entry name" value="AMP-binding"/>
    <property type="match status" value="1"/>
</dbReference>
<gene>
    <name evidence="2" type="ORF">FHX73_115346</name>
</gene>
<feature type="domain" description="AMP-dependent synthetase/ligase" evidence="1">
    <location>
        <begin position="30"/>
        <end position="381"/>
    </location>
</feature>
<evidence type="ECO:0000313" key="2">
    <source>
        <dbReference type="EMBL" id="TWG01453.1"/>
    </source>
</evidence>
<dbReference type="GO" id="GO:0005737">
    <property type="term" value="C:cytoplasm"/>
    <property type="evidence" value="ECO:0007669"/>
    <property type="project" value="TreeGrafter"/>
</dbReference>
<dbReference type="GO" id="GO:0043041">
    <property type="term" value="P:amino acid activation for nonribosomal peptide biosynthetic process"/>
    <property type="evidence" value="ECO:0007669"/>
    <property type="project" value="TreeGrafter"/>
</dbReference>
<dbReference type="AlphaFoldDB" id="A0A561UQ08"/>
<dbReference type="Gene3D" id="3.30.300.30">
    <property type="match status" value="1"/>
</dbReference>
<dbReference type="Proteomes" id="UP000317940">
    <property type="component" value="Unassembled WGS sequence"/>
</dbReference>